<dbReference type="PANTHER" id="PTHR22604:SF105">
    <property type="entry name" value="TRANS-1,2-DIHYDROBENZENE-1,2-DIOL DEHYDROGENASE"/>
    <property type="match status" value="1"/>
</dbReference>
<dbReference type="SUPFAM" id="SSF55347">
    <property type="entry name" value="Glyceraldehyde-3-phosphate dehydrogenase-like, C-terminal domain"/>
    <property type="match status" value="1"/>
</dbReference>
<evidence type="ECO:0000256" key="2">
    <source>
        <dbReference type="ARBA" id="ARBA00023002"/>
    </source>
</evidence>
<keyword evidence="6" id="KW-1185">Reference proteome</keyword>
<dbReference type="Gene3D" id="3.40.50.720">
    <property type="entry name" value="NAD(P)-binding Rossmann-like Domain"/>
    <property type="match status" value="1"/>
</dbReference>
<dbReference type="EMBL" id="QHHU01000007">
    <property type="protein sequence ID" value="RSM48178.1"/>
    <property type="molecule type" value="Genomic_DNA"/>
</dbReference>
<dbReference type="AlphaFoldDB" id="A0A428WYM0"/>
<dbReference type="RefSeq" id="WP_020640431.1">
    <property type="nucleotide sequence ID" value="NZ_QHHU01000007.1"/>
</dbReference>
<feature type="domain" description="Gfo/Idh/MocA-like oxidoreductase N-terminal" evidence="3">
    <location>
        <begin position="5"/>
        <end position="122"/>
    </location>
</feature>
<dbReference type="PANTHER" id="PTHR22604">
    <property type="entry name" value="OXIDOREDUCTASES"/>
    <property type="match status" value="1"/>
</dbReference>
<evidence type="ECO:0000313" key="6">
    <source>
        <dbReference type="Proteomes" id="UP000286716"/>
    </source>
</evidence>
<dbReference type="GO" id="GO:0000166">
    <property type="term" value="F:nucleotide binding"/>
    <property type="evidence" value="ECO:0007669"/>
    <property type="project" value="InterPro"/>
</dbReference>
<name>A0A428WYM0_AMYBA</name>
<sequence>MTELRWGLLAAGTIAAHFAAGVEESKHGRPAAVAARDADRAREFATRFDIPKAYGSYEELLADPDVDAVYVSTPHALHKEWAIAAAEAGKHVLCEKPLTVTAADAEEVITAARKHDVFLMEAFMYRLHPQTRRLVELISSGAIGEVRAVDTTFSFDSNPEETARLADPALGGGGILDVGCYCTSLARLVAQAATGQDVVEPAEVSGMAHLSATGVDEWATGLLRLPGDILATISCGIRLTREDGIHVFGSRGQIHIPQPAWIHPLRKPGVSRIILTPADGEPEVIEVEATQGVFAREADHVAAHVDDRQAPELTWAETLANMRTLDRWREAVGSGRRA</sequence>
<organism evidence="5 6">
    <name type="scientific">Amycolatopsis balhimycina DSM 5908</name>
    <dbReference type="NCBI Taxonomy" id="1081091"/>
    <lineage>
        <taxon>Bacteria</taxon>
        <taxon>Bacillati</taxon>
        <taxon>Actinomycetota</taxon>
        <taxon>Actinomycetes</taxon>
        <taxon>Pseudonocardiales</taxon>
        <taxon>Pseudonocardiaceae</taxon>
        <taxon>Amycolatopsis</taxon>
    </lineage>
</organism>
<dbReference type="OrthoDB" id="9815825at2"/>
<dbReference type="GO" id="GO:0016491">
    <property type="term" value="F:oxidoreductase activity"/>
    <property type="evidence" value="ECO:0007669"/>
    <property type="project" value="UniProtKB-KW"/>
</dbReference>
<proteinExistence type="inferred from homology"/>
<dbReference type="Proteomes" id="UP000286716">
    <property type="component" value="Unassembled WGS sequence"/>
</dbReference>
<dbReference type="SUPFAM" id="SSF51735">
    <property type="entry name" value="NAD(P)-binding Rossmann-fold domains"/>
    <property type="match status" value="1"/>
</dbReference>
<accession>A0A428WYM0</accession>
<comment type="caution">
    <text evidence="5">The sequence shown here is derived from an EMBL/GenBank/DDBJ whole genome shotgun (WGS) entry which is preliminary data.</text>
</comment>
<dbReference type="InterPro" id="IPR036291">
    <property type="entry name" value="NAD(P)-bd_dom_sf"/>
</dbReference>
<dbReference type="Pfam" id="PF01408">
    <property type="entry name" value="GFO_IDH_MocA"/>
    <property type="match status" value="1"/>
</dbReference>
<dbReference type="Pfam" id="PF22725">
    <property type="entry name" value="GFO_IDH_MocA_C3"/>
    <property type="match status" value="1"/>
</dbReference>
<gene>
    <name evidence="5" type="ORF">DMA12_06705</name>
</gene>
<feature type="domain" description="GFO/IDH/MocA-like oxidoreductase" evidence="4">
    <location>
        <begin position="132"/>
        <end position="254"/>
    </location>
</feature>
<dbReference type="Gene3D" id="3.30.360.10">
    <property type="entry name" value="Dihydrodipicolinate Reductase, domain 2"/>
    <property type="match status" value="1"/>
</dbReference>
<evidence type="ECO:0000313" key="5">
    <source>
        <dbReference type="EMBL" id="RSM48178.1"/>
    </source>
</evidence>
<evidence type="ECO:0000256" key="1">
    <source>
        <dbReference type="ARBA" id="ARBA00010928"/>
    </source>
</evidence>
<keyword evidence="2" id="KW-0560">Oxidoreductase</keyword>
<reference evidence="5 6" key="1">
    <citation type="submission" date="2018-05" db="EMBL/GenBank/DDBJ databases">
        <title>Evolution of GPA BGCs.</title>
        <authorList>
            <person name="Waglechner N."/>
            <person name="Wright G.D."/>
        </authorList>
    </citation>
    <scope>NUCLEOTIDE SEQUENCE [LARGE SCALE GENOMIC DNA]</scope>
    <source>
        <strain evidence="5 6">DSM 5908</strain>
    </source>
</reference>
<protein>
    <submittedName>
        <fullName evidence="5">Gfo/Idh/MocA family oxidoreductase</fullName>
    </submittedName>
</protein>
<evidence type="ECO:0000259" key="4">
    <source>
        <dbReference type="Pfam" id="PF22725"/>
    </source>
</evidence>
<evidence type="ECO:0000259" key="3">
    <source>
        <dbReference type="Pfam" id="PF01408"/>
    </source>
</evidence>
<dbReference type="InterPro" id="IPR050984">
    <property type="entry name" value="Gfo/Idh/MocA_domain"/>
</dbReference>
<comment type="similarity">
    <text evidence="1">Belongs to the Gfo/Idh/MocA family.</text>
</comment>
<dbReference type="InterPro" id="IPR055170">
    <property type="entry name" value="GFO_IDH_MocA-like_dom"/>
</dbReference>
<dbReference type="InterPro" id="IPR000683">
    <property type="entry name" value="Gfo/Idh/MocA-like_OxRdtase_N"/>
</dbReference>